<dbReference type="PANTHER" id="PTHR10030:SF37">
    <property type="entry name" value="ALPHA-L-FUCOSIDASE-RELATED"/>
    <property type="match status" value="1"/>
</dbReference>
<protein>
    <recommendedName>
        <fullName evidence="3">alpha-L-fucosidase</fullName>
        <ecNumber evidence="3">3.2.1.51</ecNumber>
    </recommendedName>
</protein>
<dbReference type="PIRSF" id="PIRSF001092">
    <property type="entry name" value="Alpha-L-fucosidase"/>
    <property type="match status" value="1"/>
</dbReference>
<dbReference type="GO" id="GO:0004560">
    <property type="term" value="F:alpha-L-fucosidase activity"/>
    <property type="evidence" value="ECO:0007669"/>
    <property type="project" value="InterPro"/>
</dbReference>
<dbReference type="InterPro" id="IPR057739">
    <property type="entry name" value="Glyco_hydro_29_N"/>
</dbReference>
<dbReference type="EC" id="3.2.1.51" evidence="3"/>
<dbReference type="Proteomes" id="UP000636004">
    <property type="component" value="Unassembled WGS sequence"/>
</dbReference>
<dbReference type="AlphaFoldDB" id="A0A918R5K8"/>
<reference evidence="9" key="2">
    <citation type="submission" date="2020-09" db="EMBL/GenBank/DDBJ databases">
        <authorList>
            <person name="Sun Q."/>
            <person name="Kim S."/>
        </authorList>
    </citation>
    <scope>NUCLEOTIDE SEQUENCE</scope>
    <source>
        <strain evidence="9">KCTC 12710</strain>
    </source>
</reference>
<dbReference type="InterPro" id="IPR013780">
    <property type="entry name" value="Glyco_hydro_b"/>
</dbReference>
<dbReference type="GO" id="GO:0005764">
    <property type="term" value="C:lysosome"/>
    <property type="evidence" value="ECO:0007669"/>
    <property type="project" value="TreeGrafter"/>
</dbReference>
<dbReference type="Pfam" id="PF01120">
    <property type="entry name" value="Alpha_L_fucos"/>
    <property type="match status" value="1"/>
</dbReference>
<name>A0A918R5K8_9FLAO</name>
<dbReference type="GO" id="GO:0006004">
    <property type="term" value="P:fucose metabolic process"/>
    <property type="evidence" value="ECO:0007669"/>
    <property type="project" value="InterPro"/>
</dbReference>
<keyword evidence="4 7" id="KW-0732">Signal</keyword>
<dbReference type="SMART" id="SM00812">
    <property type="entry name" value="Alpha_L_fucos"/>
    <property type="match status" value="1"/>
</dbReference>
<proteinExistence type="inferred from homology"/>
<evidence type="ECO:0000313" key="10">
    <source>
        <dbReference type="Proteomes" id="UP000636004"/>
    </source>
</evidence>
<dbReference type="EMBL" id="BMWZ01000006">
    <property type="protein sequence ID" value="GGZ88074.1"/>
    <property type="molecule type" value="Genomic_DNA"/>
</dbReference>
<sequence>MKKIILLLVLVLFVFNCNSKKESKDTQINHALTKKYEPNWDSLSKHNAEAEWLKDAKLGIYFHWGPYSVPAFGNEWYPRNMYLTGSKPNKHHINTYGSPEKFGYHDFVPMFTADHFDAENWAELFELAGAKFAGPVAEHHDGFSMWDSEVTPWNAMDKGPKKDVLGDLFKALEKRNLKTIATFHHARNLQRYKDSWENEIKDSIHRRSFRSSHYPYLPEFQEIFDDPKYRLLYGSVPEDEWNEKIWLGKLKEVIDKYKPDIIWFDSWLDQIPETYRQQFSAYYLNAAEDWDKEVVIVRKQNDLPLEISINDHEKSREPKALKELWMTDDTFSTGSWCYTDDLVIKPTDKVLHALIDAVSKNGILLLNISPMSNGIIPDNQRKGLLELGKWLKINGEAIYNTRPWINAAEGPTAEPSGGFKDHKKFLGIEYTSKDIRYTVSKDGKTVYAMTLGIPENNEEIILKTFASENVKVKGVSTLSGASYPWEMTDGGLKIESKNNGNNYAQVYRITLDK</sequence>
<evidence type="ECO:0000256" key="3">
    <source>
        <dbReference type="ARBA" id="ARBA00012662"/>
    </source>
</evidence>
<evidence type="ECO:0000313" key="9">
    <source>
        <dbReference type="EMBL" id="GGZ88074.1"/>
    </source>
</evidence>
<feature type="domain" description="Glycoside hydrolase family 29 N-terminal" evidence="8">
    <location>
        <begin position="30"/>
        <end position="396"/>
    </location>
</feature>
<evidence type="ECO:0000259" key="8">
    <source>
        <dbReference type="Pfam" id="PF01120"/>
    </source>
</evidence>
<feature type="signal peptide" evidence="7">
    <location>
        <begin position="1"/>
        <end position="19"/>
    </location>
</feature>
<dbReference type="PANTHER" id="PTHR10030">
    <property type="entry name" value="ALPHA-L-FUCOSIDASE"/>
    <property type="match status" value="1"/>
</dbReference>
<keyword evidence="6" id="KW-0326">Glycosidase</keyword>
<comment type="function">
    <text evidence="1">Alpha-L-fucosidase is responsible for hydrolyzing the alpha-1,6-linked fucose joined to the reducing-end N-acetylglucosamine of the carbohydrate moieties of glycoproteins.</text>
</comment>
<organism evidence="9 10">
    <name type="scientific">Algibacter mikhailovii</name>
    <dbReference type="NCBI Taxonomy" id="425498"/>
    <lineage>
        <taxon>Bacteria</taxon>
        <taxon>Pseudomonadati</taxon>
        <taxon>Bacteroidota</taxon>
        <taxon>Flavobacteriia</taxon>
        <taxon>Flavobacteriales</taxon>
        <taxon>Flavobacteriaceae</taxon>
        <taxon>Algibacter</taxon>
    </lineage>
</organism>
<evidence type="ECO:0000256" key="2">
    <source>
        <dbReference type="ARBA" id="ARBA00007951"/>
    </source>
</evidence>
<evidence type="ECO:0000256" key="1">
    <source>
        <dbReference type="ARBA" id="ARBA00004071"/>
    </source>
</evidence>
<keyword evidence="10" id="KW-1185">Reference proteome</keyword>
<dbReference type="InterPro" id="IPR000933">
    <property type="entry name" value="Glyco_hydro_29"/>
</dbReference>
<dbReference type="Gene3D" id="2.60.40.1180">
    <property type="entry name" value="Golgi alpha-mannosidase II"/>
    <property type="match status" value="1"/>
</dbReference>
<evidence type="ECO:0000256" key="6">
    <source>
        <dbReference type="ARBA" id="ARBA00023295"/>
    </source>
</evidence>
<reference evidence="9" key="1">
    <citation type="journal article" date="2014" name="Int. J. Syst. Evol. Microbiol.">
        <title>Complete genome sequence of Corynebacterium casei LMG S-19264T (=DSM 44701T), isolated from a smear-ripened cheese.</title>
        <authorList>
            <consortium name="US DOE Joint Genome Institute (JGI-PGF)"/>
            <person name="Walter F."/>
            <person name="Albersmeier A."/>
            <person name="Kalinowski J."/>
            <person name="Ruckert C."/>
        </authorList>
    </citation>
    <scope>NUCLEOTIDE SEQUENCE</scope>
    <source>
        <strain evidence="9">KCTC 12710</strain>
    </source>
</reference>
<dbReference type="Gene3D" id="3.20.20.80">
    <property type="entry name" value="Glycosidases"/>
    <property type="match status" value="1"/>
</dbReference>
<dbReference type="RefSeq" id="WP_189361744.1">
    <property type="nucleotide sequence ID" value="NZ_BMWZ01000006.1"/>
</dbReference>
<comment type="caution">
    <text evidence="9">The sequence shown here is derived from an EMBL/GenBank/DDBJ whole genome shotgun (WGS) entry which is preliminary data.</text>
</comment>
<feature type="chain" id="PRO_5037436850" description="alpha-L-fucosidase" evidence="7">
    <location>
        <begin position="20"/>
        <end position="513"/>
    </location>
</feature>
<dbReference type="SUPFAM" id="SSF51445">
    <property type="entry name" value="(Trans)glycosidases"/>
    <property type="match status" value="1"/>
</dbReference>
<keyword evidence="5" id="KW-0378">Hydrolase</keyword>
<dbReference type="InterPro" id="IPR016286">
    <property type="entry name" value="FUC_metazoa-typ"/>
</dbReference>
<comment type="similarity">
    <text evidence="2">Belongs to the glycosyl hydrolase 29 family.</text>
</comment>
<dbReference type="GO" id="GO:0016139">
    <property type="term" value="P:glycoside catabolic process"/>
    <property type="evidence" value="ECO:0007669"/>
    <property type="project" value="TreeGrafter"/>
</dbReference>
<gene>
    <name evidence="9" type="ORF">GCM10007028_27990</name>
</gene>
<evidence type="ECO:0000256" key="4">
    <source>
        <dbReference type="ARBA" id="ARBA00022729"/>
    </source>
</evidence>
<dbReference type="InterPro" id="IPR017853">
    <property type="entry name" value="GH"/>
</dbReference>
<evidence type="ECO:0000256" key="5">
    <source>
        <dbReference type="ARBA" id="ARBA00022801"/>
    </source>
</evidence>
<evidence type="ECO:0000256" key="7">
    <source>
        <dbReference type="SAM" id="SignalP"/>
    </source>
</evidence>
<accession>A0A918R5K8</accession>